<evidence type="ECO:0000256" key="1">
    <source>
        <dbReference type="ARBA" id="ARBA00004141"/>
    </source>
</evidence>
<dbReference type="GO" id="GO:0022857">
    <property type="term" value="F:transmembrane transporter activity"/>
    <property type="evidence" value="ECO:0007669"/>
    <property type="project" value="InterPro"/>
</dbReference>
<dbReference type="PROSITE" id="PS01022">
    <property type="entry name" value="PTR2_1"/>
    <property type="match status" value="1"/>
</dbReference>
<dbReference type="Proteomes" id="UP000077051">
    <property type="component" value="Unassembled WGS sequence"/>
</dbReference>
<feature type="transmembrane region" description="Helical" evidence="7">
    <location>
        <begin position="424"/>
        <end position="446"/>
    </location>
</feature>
<dbReference type="InterPro" id="IPR000109">
    <property type="entry name" value="POT_fam"/>
</dbReference>
<evidence type="ECO:0000256" key="6">
    <source>
        <dbReference type="RuleBase" id="RU003755"/>
    </source>
</evidence>
<keyword evidence="6" id="KW-0813">Transport</keyword>
<accession>A0A162QYG0</accession>
<keyword evidence="4 7" id="KW-1133">Transmembrane helix</keyword>
<evidence type="ECO:0000256" key="4">
    <source>
        <dbReference type="ARBA" id="ARBA00022989"/>
    </source>
</evidence>
<feature type="transmembrane region" description="Helical" evidence="7">
    <location>
        <begin position="162"/>
        <end position="183"/>
    </location>
</feature>
<feature type="transmembrane region" description="Helical" evidence="7">
    <location>
        <begin position="392"/>
        <end position="412"/>
    </location>
</feature>
<dbReference type="GO" id="GO:0016020">
    <property type="term" value="C:membrane"/>
    <property type="evidence" value="ECO:0007669"/>
    <property type="project" value="UniProtKB-SubCell"/>
</dbReference>
<dbReference type="VEuPathDB" id="FungiDB:MUCCIDRAFT_107274"/>
<evidence type="ECO:0000256" key="7">
    <source>
        <dbReference type="SAM" id="Phobius"/>
    </source>
</evidence>
<protein>
    <submittedName>
        <fullName evidence="8">Uncharacterized protein</fullName>
    </submittedName>
</protein>
<evidence type="ECO:0000256" key="2">
    <source>
        <dbReference type="ARBA" id="ARBA00005982"/>
    </source>
</evidence>
<feature type="transmembrane region" description="Helical" evidence="7">
    <location>
        <begin position="500"/>
        <end position="519"/>
    </location>
</feature>
<feature type="transmembrane region" description="Helical" evidence="7">
    <location>
        <begin position="221"/>
        <end position="240"/>
    </location>
</feature>
<keyword evidence="9" id="KW-1185">Reference proteome</keyword>
<dbReference type="OrthoDB" id="8904098at2759"/>
<evidence type="ECO:0000313" key="8">
    <source>
        <dbReference type="EMBL" id="OAD06690.1"/>
    </source>
</evidence>
<dbReference type="AlphaFoldDB" id="A0A162QYG0"/>
<dbReference type="GO" id="GO:0006857">
    <property type="term" value="P:oligopeptide transport"/>
    <property type="evidence" value="ECO:0007669"/>
    <property type="project" value="InterPro"/>
</dbReference>
<dbReference type="PROSITE" id="PS01023">
    <property type="entry name" value="PTR2_2"/>
    <property type="match status" value="1"/>
</dbReference>
<comment type="caution">
    <text evidence="8">The sequence shown here is derived from an EMBL/GenBank/DDBJ whole genome shotgun (WGS) entry which is preliminary data.</text>
</comment>
<comment type="subcellular location">
    <subcellularLocation>
        <location evidence="1 6">Membrane</location>
        <topology evidence="1 6">Multi-pass membrane protein</topology>
    </subcellularLocation>
</comment>
<keyword evidence="3 6" id="KW-0812">Transmembrane</keyword>
<name>A0A162QYG0_MUCCL</name>
<sequence length="595" mass="66545">MSSITDSTKIQDNDFEKDKVLANLDVTTEIVYDDNEIRPEDTSNLRRVAQSLPLAAGFILINEFCERFAYYGGSTPFQNYVQYGPDDPQQAGALGKGQSTATALQTFFTFFCYFTPMLGALVADQYIGRYKTILIFSFIYMIGWLILTTTASPPALAKGAGFPGYIVSLIVIGLGTGGIKGIVAPLCADQYRRTENYCKKLKNGEIVMVDYDLSIQHLYNYFYWFINVGSLIGGIICPLLELHVGFWAAFLLPTCMFAMSICVFVAGSRFYYKPGPTDSVIVKTWNIIKFSYRQKRLPENQEARKASTSPLDFAKRDNGLPGVAAWDDETQNKANWDDSFIDELKQTIMACKIFVPLSIYWICYNQLSNNLLSQAAQMYRPAGFPNDIMNNFDPIALIILIPIFDTFFYPLLRRLHINFASQARITVGFFFGALSMVYAAVVQHYIYIDPLYISSGGASSNVSVFIQIPCYFLIAVSEIFASICSMEYAYTHAPKSMKSLVSALSLWPNCVAALISLAISPSAHDPNMVNVYSGVAAGAFVTGILYYWMFRHYDTIDAEAQLKKMLDEDNSYNMQHLPESEAVAMAEAEAEIIPK</sequence>
<dbReference type="InterPro" id="IPR018456">
    <property type="entry name" value="PTR2_symporter_CS"/>
</dbReference>
<reference evidence="8 9" key="1">
    <citation type="submission" date="2015-06" db="EMBL/GenBank/DDBJ databases">
        <title>Expansion of signal transduction pathways in fungi by whole-genome duplication.</title>
        <authorList>
            <consortium name="DOE Joint Genome Institute"/>
            <person name="Corrochano L.M."/>
            <person name="Kuo A."/>
            <person name="Marcet-Houben M."/>
            <person name="Polaino S."/>
            <person name="Salamov A."/>
            <person name="Villalobos J.M."/>
            <person name="Alvarez M.I."/>
            <person name="Avalos J."/>
            <person name="Benito E.P."/>
            <person name="Benoit I."/>
            <person name="Burger G."/>
            <person name="Camino L.P."/>
            <person name="Canovas D."/>
            <person name="Cerda-Olmedo E."/>
            <person name="Cheng J.-F."/>
            <person name="Dominguez A."/>
            <person name="Elias M."/>
            <person name="Eslava A.P."/>
            <person name="Glaser F."/>
            <person name="Grimwood J."/>
            <person name="Gutierrez G."/>
            <person name="Heitman J."/>
            <person name="Henrissat B."/>
            <person name="Iturriaga E.A."/>
            <person name="Lang B.F."/>
            <person name="Lavin J.L."/>
            <person name="Lee S."/>
            <person name="Li W."/>
            <person name="Lindquist E."/>
            <person name="Lopez-Garcia S."/>
            <person name="Luque E.M."/>
            <person name="Marcos A.T."/>
            <person name="Martin J."/>
            <person name="Mccluskey K."/>
            <person name="Medina H.R."/>
            <person name="Miralles-Duran A."/>
            <person name="Miyazaki A."/>
            <person name="Munoz-Torres E."/>
            <person name="Oguiza J.A."/>
            <person name="Ohm R."/>
            <person name="Olmedo M."/>
            <person name="Orejas M."/>
            <person name="Ortiz-Castellanos L."/>
            <person name="Pisabarro A.G."/>
            <person name="Rodriguez-Romero J."/>
            <person name="Ruiz-Herrera J."/>
            <person name="Ruiz-Vazquez R."/>
            <person name="Sanz C."/>
            <person name="Schackwitz W."/>
            <person name="Schmutz J."/>
            <person name="Shahriari M."/>
            <person name="Shelest E."/>
            <person name="Silva-Franco F."/>
            <person name="Soanes D."/>
            <person name="Syed K."/>
            <person name="Tagua V.G."/>
            <person name="Talbot N.J."/>
            <person name="Thon M."/>
            <person name="De Vries R.P."/>
            <person name="Wiebenga A."/>
            <person name="Yadav J.S."/>
            <person name="Braun E.L."/>
            <person name="Baker S."/>
            <person name="Garre V."/>
            <person name="Horwitz B."/>
            <person name="Torres-Martinez S."/>
            <person name="Idnurm A."/>
            <person name="Herrera-Estrella A."/>
            <person name="Gabaldon T."/>
            <person name="Grigoriev I.V."/>
        </authorList>
    </citation>
    <scope>NUCLEOTIDE SEQUENCE [LARGE SCALE GENOMIC DNA]</scope>
    <source>
        <strain evidence="8 9">CBS 277.49</strain>
    </source>
</reference>
<feature type="transmembrane region" description="Helical" evidence="7">
    <location>
        <begin position="246"/>
        <end position="266"/>
    </location>
</feature>
<dbReference type="PANTHER" id="PTHR11654">
    <property type="entry name" value="OLIGOPEPTIDE TRANSPORTER-RELATED"/>
    <property type="match status" value="1"/>
</dbReference>
<evidence type="ECO:0000256" key="3">
    <source>
        <dbReference type="ARBA" id="ARBA00022692"/>
    </source>
</evidence>
<dbReference type="InterPro" id="IPR036259">
    <property type="entry name" value="MFS_trans_sf"/>
</dbReference>
<feature type="transmembrane region" description="Helical" evidence="7">
    <location>
        <begin position="134"/>
        <end position="156"/>
    </location>
</feature>
<feature type="transmembrane region" description="Helical" evidence="7">
    <location>
        <begin position="353"/>
        <end position="372"/>
    </location>
</feature>
<feature type="transmembrane region" description="Helical" evidence="7">
    <location>
        <begin position="466"/>
        <end position="488"/>
    </location>
</feature>
<evidence type="ECO:0000313" key="9">
    <source>
        <dbReference type="Proteomes" id="UP000077051"/>
    </source>
</evidence>
<gene>
    <name evidence="8" type="ORF">MUCCIDRAFT_107274</name>
</gene>
<feature type="transmembrane region" description="Helical" evidence="7">
    <location>
        <begin position="531"/>
        <end position="549"/>
    </location>
</feature>
<organism evidence="8 9">
    <name type="scientific">Mucor lusitanicus CBS 277.49</name>
    <dbReference type="NCBI Taxonomy" id="747725"/>
    <lineage>
        <taxon>Eukaryota</taxon>
        <taxon>Fungi</taxon>
        <taxon>Fungi incertae sedis</taxon>
        <taxon>Mucoromycota</taxon>
        <taxon>Mucoromycotina</taxon>
        <taxon>Mucoromycetes</taxon>
        <taxon>Mucorales</taxon>
        <taxon>Mucorineae</taxon>
        <taxon>Mucoraceae</taxon>
        <taxon>Mucor</taxon>
    </lineage>
</organism>
<dbReference type="Pfam" id="PF00854">
    <property type="entry name" value="PTR2"/>
    <property type="match status" value="1"/>
</dbReference>
<proteinExistence type="inferred from homology"/>
<comment type="similarity">
    <text evidence="2 6">Belongs to the major facilitator superfamily. Proton-dependent oligopeptide transporter (POT/PTR) (TC 2.A.17) family.</text>
</comment>
<evidence type="ECO:0000256" key="5">
    <source>
        <dbReference type="ARBA" id="ARBA00023136"/>
    </source>
</evidence>
<dbReference type="SUPFAM" id="SSF103473">
    <property type="entry name" value="MFS general substrate transporter"/>
    <property type="match status" value="1"/>
</dbReference>
<feature type="transmembrane region" description="Helical" evidence="7">
    <location>
        <begin position="103"/>
        <end position="122"/>
    </location>
</feature>
<dbReference type="Gene3D" id="1.20.1250.20">
    <property type="entry name" value="MFS general substrate transporter like domains"/>
    <property type="match status" value="1"/>
</dbReference>
<dbReference type="EMBL" id="AMYB01000002">
    <property type="protein sequence ID" value="OAD06690.1"/>
    <property type="molecule type" value="Genomic_DNA"/>
</dbReference>
<keyword evidence="5 7" id="KW-0472">Membrane</keyword>